<keyword evidence="4" id="KW-1185">Reference proteome</keyword>
<keyword evidence="1" id="KW-1133">Transmembrane helix</keyword>
<accession>A0AAD7MAI6</accession>
<proteinExistence type="predicted"/>
<dbReference type="Proteomes" id="UP001221757">
    <property type="component" value="Unassembled WGS sequence"/>
</dbReference>
<organism evidence="3 4">
    <name type="scientific">Mycena rosella</name>
    <name type="common">Pink bonnet</name>
    <name type="synonym">Agaricus rosellus</name>
    <dbReference type="NCBI Taxonomy" id="1033263"/>
    <lineage>
        <taxon>Eukaryota</taxon>
        <taxon>Fungi</taxon>
        <taxon>Dikarya</taxon>
        <taxon>Basidiomycota</taxon>
        <taxon>Agaricomycotina</taxon>
        <taxon>Agaricomycetes</taxon>
        <taxon>Agaricomycetidae</taxon>
        <taxon>Agaricales</taxon>
        <taxon>Marasmiineae</taxon>
        <taxon>Mycenaceae</taxon>
        <taxon>Mycena</taxon>
    </lineage>
</organism>
<evidence type="ECO:0000256" key="1">
    <source>
        <dbReference type="SAM" id="Phobius"/>
    </source>
</evidence>
<dbReference type="AlphaFoldDB" id="A0AAD7MAI6"/>
<dbReference type="EMBL" id="JARKIE010000004">
    <property type="protein sequence ID" value="KAJ7708173.1"/>
    <property type="molecule type" value="Genomic_DNA"/>
</dbReference>
<dbReference type="InterPro" id="IPR045338">
    <property type="entry name" value="DUF6535"/>
</dbReference>
<reference evidence="3" key="1">
    <citation type="submission" date="2023-03" db="EMBL/GenBank/DDBJ databases">
        <title>Massive genome expansion in bonnet fungi (Mycena s.s.) driven by repeated elements and novel gene families across ecological guilds.</title>
        <authorList>
            <consortium name="Lawrence Berkeley National Laboratory"/>
            <person name="Harder C.B."/>
            <person name="Miyauchi S."/>
            <person name="Viragh M."/>
            <person name="Kuo A."/>
            <person name="Thoen E."/>
            <person name="Andreopoulos B."/>
            <person name="Lu D."/>
            <person name="Skrede I."/>
            <person name="Drula E."/>
            <person name="Henrissat B."/>
            <person name="Morin E."/>
            <person name="Kohler A."/>
            <person name="Barry K."/>
            <person name="LaButti K."/>
            <person name="Morin E."/>
            <person name="Salamov A."/>
            <person name="Lipzen A."/>
            <person name="Mereny Z."/>
            <person name="Hegedus B."/>
            <person name="Baldrian P."/>
            <person name="Stursova M."/>
            <person name="Weitz H."/>
            <person name="Taylor A."/>
            <person name="Grigoriev I.V."/>
            <person name="Nagy L.G."/>
            <person name="Martin F."/>
            <person name="Kauserud H."/>
        </authorList>
    </citation>
    <scope>NUCLEOTIDE SEQUENCE</scope>
    <source>
        <strain evidence="3">CBHHK067</strain>
    </source>
</reference>
<feature type="transmembrane region" description="Helical" evidence="1">
    <location>
        <begin position="168"/>
        <end position="186"/>
    </location>
</feature>
<feature type="transmembrane region" description="Helical" evidence="1">
    <location>
        <begin position="231"/>
        <end position="249"/>
    </location>
</feature>
<sequence>MPADMASTVEAKSRGARLRSKIASFKGIAGGFNQKSNTLGFWPPKSDPSAPATGDINAHYTEAESEAACAKVWAIYVGEAERYDKRLVESWKGDMDGMLIFSGLYSASLTAFLVESYTTLQPDSGAISATLLLQISGQLAGPLNGTQIAFQQPAPFHPSTAALVCNTLWFLSLALSLTCALLATLVEQWAREFIHKTELRPSPARRVRIHSFLYLGLRKFGMHTVVDIIPLLLHASLIIFFAGLVFFLLPVNPLLMKLMSAVLAAFLIVYITLTALPVVFLDSPYQTPLSKALWRFCQFSAAIFTGGWSKRIRRGPYSKLTITQAMERRSQDSPKIRDQHAIQWTMSSLTDDSELIPFVEAIPDIVHGAKGFHRANDYLLHPLLYTEEPHLAIWPRVVNLLRSSAIISPTDSLRIPRLTMCFRAIWALAKTGGQAVSQASPPVTFYFDRGTFRALEDPTFDSKYTISVRAAVQHKLLTDLKSHCQYVLACLDGWETASISSRRGKLQSIREALDTTLKEGEFYAGDEGYFHLDTESQDIFRALRTCYTLGIDPSRDTGPERFQEEKQKEIQTLESLRDILRSERRWANAHLGPLSWYLRDSLKMGRCPYQFDLTAEELMSCVRLGDRSAHVHSAFESLVPVSKYSVGSDDIDKMAKIVFRLLRFVDPMQFRSSMNAIYHYLLNRNPDEELYILDDDFLPDLMSAIVKDVENGPSEFRLKTIWLITAHMIARNLDQHSDIYRPFLAFTSDLWLGLPAQATVLKSDAHSFALAIVQWTGIDSLSDEIAQEDAHPSSNVDVRAVALNFRKHPLLLSFFPENADDLDASNNVFDIYSLLANQITEISLILLATFLGAYVAKDRLPYATELLVSCLERQCRPDSSGKTPIAICD</sequence>
<feature type="domain" description="DUF6535" evidence="2">
    <location>
        <begin position="73"/>
        <end position="249"/>
    </location>
</feature>
<feature type="transmembrane region" description="Helical" evidence="1">
    <location>
        <begin position="261"/>
        <end position="280"/>
    </location>
</feature>
<name>A0AAD7MAI6_MYCRO</name>
<protein>
    <recommendedName>
        <fullName evidence="2">DUF6535 domain-containing protein</fullName>
    </recommendedName>
</protein>
<evidence type="ECO:0000313" key="4">
    <source>
        <dbReference type="Proteomes" id="UP001221757"/>
    </source>
</evidence>
<keyword evidence="1" id="KW-0812">Transmembrane</keyword>
<keyword evidence="1" id="KW-0472">Membrane</keyword>
<dbReference type="Pfam" id="PF20153">
    <property type="entry name" value="DUF6535"/>
    <property type="match status" value="1"/>
</dbReference>
<evidence type="ECO:0000313" key="3">
    <source>
        <dbReference type="EMBL" id="KAJ7708173.1"/>
    </source>
</evidence>
<comment type="caution">
    <text evidence="3">The sequence shown here is derived from an EMBL/GenBank/DDBJ whole genome shotgun (WGS) entry which is preliminary data.</text>
</comment>
<evidence type="ECO:0000259" key="2">
    <source>
        <dbReference type="Pfam" id="PF20153"/>
    </source>
</evidence>
<gene>
    <name evidence="3" type="ORF">B0H17DRAFT_1191664</name>
</gene>